<dbReference type="Proteomes" id="UP000254141">
    <property type="component" value="Unassembled WGS sequence"/>
</dbReference>
<dbReference type="EMBL" id="UGMN01000004">
    <property type="protein sequence ID" value="STV56739.1"/>
    <property type="molecule type" value="Genomic_DNA"/>
</dbReference>
<sequence length="331" mass="37734">MLSSYSITSNASANTCSTTYDMKFVRSQIQKIKGTAGELSPSAMQHVHTEGLLPGQGIHDQSIQAEKDLKLMQVSAVAWKNGMGDEWLDAAKKYLFAWVGTYQPNFNPIDETAFDQMIQTYSIVKPKLSEEERRNINKYFYDWASEYISQMNNAPNKSTWTNNWQSHRVKLITLMAVATRNDHLFAESRRLFQEQINVNIDSDGETLDFKQRDAIHYVVYDLQPLVQAALAAQKMGEDWYHWTAPDGASLAKAVSWLTPYVNGEQTHNEFVNSRVKFDAVRKQDGIKGFNGLFRPEMAKELYWGASAFESTLMPLAQKLSPTPPLFMDWCN</sequence>
<accession>A0A378BYV9</accession>
<gene>
    <name evidence="4" type="ORF">NCTC5051_03720</name>
    <name evidence="5" type="ORF">NCTC5053_06121</name>
</gene>
<evidence type="ECO:0000256" key="1">
    <source>
        <dbReference type="ARBA" id="ARBA00022729"/>
    </source>
</evidence>
<evidence type="ECO:0000313" key="6">
    <source>
        <dbReference type="Proteomes" id="UP000254141"/>
    </source>
</evidence>
<dbReference type="SUPFAM" id="SSF48230">
    <property type="entry name" value="Chondroitin AC/alginate lyase"/>
    <property type="match status" value="1"/>
</dbReference>
<proteinExistence type="predicted"/>
<feature type="domain" description="Alginate lyase" evidence="3">
    <location>
        <begin position="40"/>
        <end position="266"/>
    </location>
</feature>
<evidence type="ECO:0000313" key="7">
    <source>
        <dbReference type="Proteomes" id="UP000254387"/>
    </source>
</evidence>
<keyword evidence="2 5" id="KW-0456">Lyase</keyword>
<dbReference type="InterPro" id="IPR008397">
    <property type="entry name" value="Alginate_lyase_dom"/>
</dbReference>
<dbReference type="EMBL" id="UGLU01000001">
    <property type="protein sequence ID" value="STU52644.1"/>
    <property type="molecule type" value="Genomic_DNA"/>
</dbReference>
<reference evidence="6 7" key="1">
    <citation type="submission" date="2018-06" db="EMBL/GenBank/DDBJ databases">
        <authorList>
            <consortium name="Pathogen Informatics"/>
            <person name="Doyle S."/>
        </authorList>
    </citation>
    <scope>NUCLEOTIDE SEQUENCE [LARGE SCALE GENOMIC DNA]</scope>
    <source>
        <strain evidence="4 6">NCTC5051</strain>
        <strain evidence="5 7">NCTC5053</strain>
    </source>
</reference>
<dbReference type="GO" id="GO:0016829">
    <property type="term" value="F:lyase activity"/>
    <property type="evidence" value="ECO:0007669"/>
    <property type="project" value="UniProtKB-KW"/>
</dbReference>
<dbReference type="Proteomes" id="UP000254387">
    <property type="component" value="Unassembled WGS sequence"/>
</dbReference>
<dbReference type="Pfam" id="PF05426">
    <property type="entry name" value="Alginate_lyase"/>
    <property type="match status" value="1"/>
</dbReference>
<protein>
    <submittedName>
        <fullName evidence="5">Alginate lyase</fullName>
    </submittedName>
</protein>
<evidence type="ECO:0000313" key="5">
    <source>
        <dbReference type="EMBL" id="STV56739.1"/>
    </source>
</evidence>
<dbReference type="GO" id="GO:0042597">
    <property type="term" value="C:periplasmic space"/>
    <property type="evidence" value="ECO:0007669"/>
    <property type="project" value="InterPro"/>
</dbReference>
<evidence type="ECO:0000259" key="3">
    <source>
        <dbReference type="Pfam" id="PF05426"/>
    </source>
</evidence>
<dbReference type="AlphaFoldDB" id="A0A378BYV9"/>
<dbReference type="InterPro" id="IPR008929">
    <property type="entry name" value="Chondroitin_lyas"/>
</dbReference>
<name>A0A378BYV9_KLEPN</name>
<evidence type="ECO:0000256" key="2">
    <source>
        <dbReference type="ARBA" id="ARBA00023239"/>
    </source>
</evidence>
<organism evidence="5 7">
    <name type="scientific">Klebsiella pneumoniae</name>
    <dbReference type="NCBI Taxonomy" id="573"/>
    <lineage>
        <taxon>Bacteria</taxon>
        <taxon>Pseudomonadati</taxon>
        <taxon>Pseudomonadota</taxon>
        <taxon>Gammaproteobacteria</taxon>
        <taxon>Enterobacterales</taxon>
        <taxon>Enterobacteriaceae</taxon>
        <taxon>Klebsiella/Raoultella group</taxon>
        <taxon>Klebsiella</taxon>
        <taxon>Klebsiella pneumoniae complex</taxon>
    </lineage>
</organism>
<evidence type="ECO:0000313" key="4">
    <source>
        <dbReference type="EMBL" id="STU52644.1"/>
    </source>
</evidence>
<dbReference type="Gene3D" id="1.50.10.100">
    <property type="entry name" value="Chondroitin AC/alginate lyase"/>
    <property type="match status" value="1"/>
</dbReference>
<keyword evidence="1" id="KW-0732">Signal</keyword>